<comment type="caution">
    <text evidence="1">The sequence shown here is derived from an EMBL/GenBank/DDBJ whole genome shotgun (WGS) entry which is preliminary data.</text>
</comment>
<dbReference type="EMBL" id="CM046131">
    <property type="protein sequence ID" value="KAI8430408.1"/>
    <property type="molecule type" value="Genomic_DNA"/>
</dbReference>
<sequence length="474" mass="54579">MAHTEPSPIEDASTGDVAADSYHNWRRDVEIMKELGLDFYRFSIAWTRILPTGFPDKINHLGVNYYSNLIDEMLKNNIRPVITMYHWDLPFRLQKLGGWMNPHIVTWFVDYAKVLFDKYGDRVKQWITINEPKQICYEGYGSDAKAPMLNLLGSRVSVCQDVLLAHAKAYHLFDEQYRKKHNGSIGISISCTWYEPSSDTMDDKQAAIDARQFDWGQYAHPIFSVSGDFPPEVKRNVAFKSAEQGFVRSRLPELTGKEVGLIRGSSDFFGLNTYTTKLAYRDPSLEGMYAVPSYMDDMGAVFVKDPTWPQASRLVLVNDLICIKTSIFFSFAYHFLLQSVPEGFLKLLLDIKKQYDNPPVIVTENAGGLLDDDRILYYRNYLGMLIEATDRGCNIQGYSAWSLIDNFDEKFGLYEVDFSSSERTRTPRKSAFVYKEIIRSRTLDLDYEPEKYVNEMSVKDSQEVNKYDSDEDKS</sequence>
<reference evidence="1 2" key="1">
    <citation type="journal article" date="2022" name="Genome Biol. Evol.">
        <title>The Spruce Budworm Genome: Reconstructing the Evolutionary History of Antifreeze Proteins.</title>
        <authorList>
            <person name="Beliveau C."/>
            <person name="Gagne P."/>
            <person name="Picq S."/>
            <person name="Vernygora O."/>
            <person name="Keeling C.I."/>
            <person name="Pinkney K."/>
            <person name="Doucet D."/>
            <person name="Wen F."/>
            <person name="Johnston J.S."/>
            <person name="Maaroufi H."/>
            <person name="Boyle B."/>
            <person name="Laroche J."/>
            <person name="Dewar K."/>
            <person name="Juretic N."/>
            <person name="Blackburn G."/>
            <person name="Nisole A."/>
            <person name="Brunet B."/>
            <person name="Brandao M."/>
            <person name="Lumley L."/>
            <person name="Duan J."/>
            <person name="Quan G."/>
            <person name="Lucarotti C.J."/>
            <person name="Roe A.D."/>
            <person name="Sperling F.A.H."/>
            <person name="Levesque R.C."/>
            <person name="Cusson M."/>
        </authorList>
    </citation>
    <scope>NUCLEOTIDE SEQUENCE [LARGE SCALE GENOMIC DNA]</scope>
    <source>
        <strain evidence="1">Glfc:IPQL:Cfum</strain>
    </source>
</reference>
<protein>
    <submittedName>
        <fullName evidence="1">Uncharacterized protein</fullName>
    </submittedName>
</protein>
<proteinExistence type="predicted"/>
<accession>A0ACC0K204</accession>
<evidence type="ECO:0000313" key="1">
    <source>
        <dbReference type="EMBL" id="KAI8430408.1"/>
    </source>
</evidence>
<dbReference type="Proteomes" id="UP001064048">
    <property type="component" value="Chromosome Z"/>
</dbReference>
<gene>
    <name evidence="1" type="ORF">MSG28_000691</name>
</gene>
<keyword evidence="2" id="KW-1185">Reference proteome</keyword>
<name>A0ACC0K204_CHOFU</name>
<organism evidence="1 2">
    <name type="scientific">Choristoneura fumiferana</name>
    <name type="common">Spruce budworm moth</name>
    <name type="synonym">Archips fumiferana</name>
    <dbReference type="NCBI Taxonomy" id="7141"/>
    <lineage>
        <taxon>Eukaryota</taxon>
        <taxon>Metazoa</taxon>
        <taxon>Ecdysozoa</taxon>
        <taxon>Arthropoda</taxon>
        <taxon>Hexapoda</taxon>
        <taxon>Insecta</taxon>
        <taxon>Pterygota</taxon>
        <taxon>Neoptera</taxon>
        <taxon>Endopterygota</taxon>
        <taxon>Lepidoptera</taxon>
        <taxon>Glossata</taxon>
        <taxon>Ditrysia</taxon>
        <taxon>Tortricoidea</taxon>
        <taxon>Tortricidae</taxon>
        <taxon>Tortricinae</taxon>
        <taxon>Choristoneura</taxon>
    </lineage>
</organism>
<evidence type="ECO:0000313" key="2">
    <source>
        <dbReference type="Proteomes" id="UP001064048"/>
    </source>
</evidence>